<reference evidence="1 2" key="1">
    <citation type="submission" date="2016-04" db="EMBL/GenBank/DDBJ databases">
        <title>Genome sequence of Clostridium magnum DSM 2767.</title>
        <authorList>
            <person name="Poehlein A."/>
            <person name="Uhlig R."/>
            <person name="Fischer R."/>
            <person name="Bahl H."/>
            <person name="Daniel R."/>
        </authorList>
    </citation>
    <scope>NUCLEOTIDE SEQUENCE [LARGE SCALE GENOMIC DNA]</scope>
    <source>
        <strain evidence="1 2">DSM 2767</strain>
    </source>
</reference>
<protein>
    <submittedName>
        <fullName evidence="1">Uncharacterized protein</fullName>
    </submittedName>
</protein>
<name>A0A162QT73_9CLOT</name>
<dbReference type="Proteomes" id="UP000076603">
    <property type="component" value="Unassembled WGS sequence"/>
</dbReference>
<evidence type="ECO:0000313" key="1">
    <source>
        <dbReference type="EMBL" id="KZL88929.1"/>
    </source>
</evidence>
<gene>
    <name evidence="1" type="ORF">CLMAG_58330</name>
</gene>
<comment type="caution">
    <text evidence="1">The sequence shown here is derived from an EMBL/GenBank/DDBJ whole genome shotgun (WGS) entry which is preliminary data.</text>
</comment>
<dbReference type="EMBL" id="LWAE01000013">
    <property type="protein sequence ID" value="KZL88929.1"/>
    <property type="molecule type" value="Genomic_DNA"/>
</dbReference>
<sequence>MKHITIDQILFMAESMNLEVIEDIYISLTNGKKTIVINDIGCLKEPPFTTLYDEKEVQKVIDMLVK</sequence>
<keyword evidence="2" id="KW-1185">Reference proteome</keyword>
<evidence type="ECO:0000313" key="2">
    <source>
        <dbReference type="Proteomes" id="UP000076603"/>
    </source>
</evidence>
<dbReference type="RefSeq" id="WP_066630470.1">
    <property type="nucleotide sequence ID" value="NZ_FQXL01000030.1"/>
</dbReference>
<organism evidence="1 2">
    <name type="scientific">Clostridium magnum DSM 2767</name>
    <dbReference type="NCBI Taxonomy" id="1121326"/>
    <lineage>
        <taxon>Bacteria</taxon>
        <taxon>Bacillati</taxon>
        <taxon>Bacillota</taxon>
        <taxon>Clostridia</taxon>
        <taxon>Eubacteriales</taxon>
        <taxon>Clostridiaceae</taxon>
        <taxon>Clostridium</taxon>
    </lineage>
</organism>
<dbReference type="AlphaFoldDB" id="A0A162QT73"/>
<accession>A0A162QT73</accession>
<dbReference type="PATRIC" id="fig|1121326.3.peg.5894"/>
<proteinExistence type="predicted"/>